<feature type="transmembrane region" description="Helical" evidence="6">
    <location>
        <begin position="468"/>
        <end position="486"/>
    </location>
</feature>
<feature type="transmembrane region" description="Helical" evidence="6">
    <location>
        <begin position="442"/>
        <end position="461"/>
    </location>
</feature>
<keyword evidence="5 6" id="KW-0472">Membrane</keyword>
<feature type="transmembrane region" description="Helical" evidence="6">
    <location>
        <begin position="279"/>
        <end position="298"/>
    </location>
</feature>
<reference evidence="7" key="1">
    <citation type="submission" date="2021-08" db="EMBL/GenBank/DDBJ databases">
        <authorList>
            <person name="Zhang H."/>
            <person name="Xu M."/>
            <person name="Yu Z."/>
            <person name="Yang L."/>
            <person name="Cai Y."/>
        </authorList>
    </citation>
    <scope>NUCLEOTIDE SEQUENCE</scope>
    <source>
        <strain evidence="7">CHL1</strain>
    </source>
</reference>
<evidence type="ECO:0000313" key="8">
    <source>
        <dbReference type="Proteomes" id="UP000825701"/>
    </source>
</evidence>
<evidence type="ECO:0000256" key="3">
    <source>
        <dbReference type="ARBA" id="ARBA00022692"/>
    </source>
</evidence>
<feature type="transmembrane region" description="Helical" evidence="6">
    <location>
        <begin position="88"/>
        <end position="107"/>
    </location>
</feature>
<evidence type="ECO:0000256" key="4">
    <source>
        <dbReference type="ARBA" id="ARBA00022989"/>
    </source>
</evidence>
<organism evidence="7 8">
    <name type="scientific">Chenggangzhangella methanolivorans</name>
    <dbReference type="NCBI Taxonomy" id="1437009"/>
    <lineage>
        <taxon>Bacteria</taxon>
        <taxon>Pseudomonadati</taxon>
        <taxon>Pseudomonadota</taxon>
        <taxon>Alphaproteobacteria</taxon>
        <taxon>Hyphomicrobiales</taxon>
        <taxon>Methylopilaceae</taxon>
        <taxon>Chenggangzhangella</taxon>
    </lineage>
</organism>
<evidence type="ECO:0000256" key="1">
    <source>
        <dbReference type="ARBA" id="ARBA00004651"/>
    </source>
</evidence>
<keyword evidence="3 6" id="KW-0812">Transmembrane</keyword>
<evidence type="ECO:0000313" key="7">
    <source>
        <dbReference type="EMBL" id="QZO02103.1"/>
    </source>
</evidence>
<feature type="transmembrane region" description="Helical" evidence="6">
    <location>
        <begin position="318"/>
        <end position="348"/>
    </location>
</feature>
<proteinExistence type="predicted"/>
<dbReference type="AlphaFoldDB" id="A0A9E6UJL0"/>
<keyword evidence="2" id="KW-1003">Cell membrane</keyword>
<dbReference type="EMBL" id="CP081869">
    <property type="protein sequence ID" value="QZO02103.1"/>
    <property type="molecule type" value="Genomic_DNA"/>
</dbReference>
<dbReference type="PIRSF" id="PIRSF006060">
    <property type="entry name" value="AA_transporter"/>
    <property type="match status" value="1"/>
</dbReference>
<evidence type="ECO:0000256" key="2">
    <source>
        <dbReference type="ARBA" id="ARBA00022475"/>
    </source>
</evidence>
<sequence>MSNADEVSRSGAAVLSDPLISSSEGHQLHRSITWKDAFWVASGVPALVLFSIGGLAATVGAPSWLCWTASVIFGFLQAFVYAEIAGLFPGKSGGASVYGAAAWVRYSKIVAPLSLWSNWLAWTPVLTVGSTIAAAYILTSLFGPDAAINTQKLTLLDLGFLKQGLEIRINGTSIVATVLMLLTFAVQHKGILGTARIQFIIAVVALTPLLLIGIVPFFTGDIAVSHFQPFVPISGAWDKAGWTLFLGGIYMAAWSSYAFETAVCYTREFRDPKTDTFKAIFWSGVLCVAAYTLIPLAFQGALGTEGVASPGIVDGSGVAGAMAGMVGGGATVGNILIAMLVLSLLLGVSTSMAGSSRTLYQGSVDGWLPKYLSHVNHHGAPTRAMWTDLGFNVVLLTLSDSLFVLAVSNICYLVFIFLNLHAGWIHRIDNAHVERPYRCPNWLMVVGFILAYVNAFMLGAGANVWGPGTLMTGVFALAIILPVFWYRHYVVDKGSFPQAMLKDLHMTDGVLSAPKAGLLPYAALAAGVLIVFSANSYFHG</sequence>
<evidence type="ECO:0000256" key="6">
    <source>
        <dbReference type="SAM" id="Phobius"/>
    </source>
</evidence>
<feature type="transmembrane region" description="Helical" evidence="6">
    <location>
        <begin position="119"/>
        <end position="138"/>
    </location>
</feature>
<dbReference type="GO" id="GO:0022857">
    <property type="term" value="F:transmembrane transporter activity"/>
    <property type="evidence" value="ECO:0007669"/>
    <property type="project" value="InterPro"/>
</dbReference>
<dbReference type="Gene3D" id="1.20.1740.10">
    <property type="entry name" value="Amino acid/polyamine transporter I"/>
    <property type="match status" value="1"/>
</dbReference>
<feature type="transmembrane region" description="Helical" evidence="6">
    <location>
        <begin position="518"/>
        <end position="538"/>
    </location>
</feature>
<dbReference type="KEGG" id="cmet:K6K41_13030"/>
<dbReference type="PANTHER" id="PTHR42770">
    <property type="entry name" value="AMINO ACID TRANSPORTER-RELATED"/>
    <property type="match status" value="1"/>
</dbReference>
<feature type="transmembrane region" description="Helical" evidence="6">
    <location>
        <begin position="37"/>
        <end position="57"/>
    </location>
</feature>
<protein>
    <submittedName>
        <fullName evidence="7">APC family permease</fullName>
    </submittedName>
</protein>
<feature type="transmembrane region" description="Helical" evidence="6">
    <location>
        <begin position="240"/>
        <end position="259"/>
    </location>
</feature>
<keyword evidence="8" id="KW-1185">Reference proteome</keyword>
<feature type="transmembrane region" description="Helical" evidence="6">
    <location>
        <begin position="167"/>
        <end position="187"/>
    </location>
</feature>
<name>A0A9E6UJL0_9HYPH</name>
<gene>
    <name evidence="7" type="ORF">K6K41_13030</name>
</gene>
<dbReference type="Proteomes" id="UP000825701">
    <property type="component" value="Chromosome"/>
</dbReference>
<keyword evidence="4 6" id="KW-1133">Transmembrane helix</keyword>
<dbReference type="InterPro" id="IPR050367">
    <property type="entry name" value="APC_superfamily"/>
</dbReference>
<feature type="transmembrane region" description="Helical" evidence="6">
    <location>
        <begin position="199"/>
        <end position="220"/>
    </location>
</feature>
<dbReference type="Pfam" id="PF13520">
    <property type="entry name" value="AA_permease_2"/>
    <property type="match status" value="1"/>
</dbReference>
<dbReference type="PANTHER" id="PTHR42770:SF11">
    <property type="entry name" value="INNER MEMBRANE TRANSPORT PROTEIN YBAT"/>
    <property type="match status" value="1"/>
</dbReference>
<accession>A0A9E6UJL0</accession>
<feature type="transmembrane region" description="Helical" evidence="6">
    <location>
        <begin position="402"/>
        <end position="422"/>
    </location>
</feature>
<comment type="subcellular location">
    <subcellularLocation>
        <location evidence="1">Cell membrane</location>
        <topology evidence="1">Multi-pass membrane protein</topology>
    </subcellularLocation>
</comment>
<evidence type="ECO:0000256" key="5">
    <source>
        <dbReference type="ARBA" id="ARBA00023136"/>
    </source>
</evidence>
<dbReference type="RefSeq" id="WP_261405490.1">
    <property type="nucleotide sequence ID" value="NZ_CP081869.1"/>
</dbReference>
<dbReference type="GO" id="GO:0005886">
    <property type="term" value="C:plasma membrane"/>
    <property type="evidence" value="ECO:0007669"/>
    <property type="project" value="UniProtKB-SubCell"/>
</dbReference>
<dbReference type="InterPro" id="IPR002293">
    <property type="entry name" value="AA/rel_permease1"/>
</dbReference>